<feature type="region of interest" description="Disordered" evidence="3">
    <location>
        <begin position="328"/>
        <end position="532"/>
    </location>
</feature>
<evidence type="ECO:0000256" key="3">
    <source>
        <dbReference type="SAM" id="MobiDB-lite"/>
    </source>
</evidence>
<evidence type="ECO:0000256" key="1">
    <source>
        <dbReference type="ARBA" id="ARBA00004123"/>
    </source>
</evidence>
<dbReference type="PANTHER" id="PTHR14296">
    <property type="entry name" value="REMODELING AND SPACING FACTOR 1"/>
    <property type="match status" value="1"/>
</dbReference>
<name>A0A7S0BED2_9RHOD</name>
<dbReference type="EMBL" id="HBEK01001190">
    <property type="protein sequence ID" value="CAD8390698.1"/>
    <property type="molecule type" value="Transcribed_RNA"/>
</dbReference>
<evidence type="ECO:0000259" key="4">
    <source>
        <dbReference type="Pfam" id="PF15612"/>
    </source>
</evidence>
<feature type="compositionally biased region" description="Polar residues" evidence="3">
    <location>
        <begin position="376"/>
        <end position="391"/>
    </location>
</feature>
<protein>
    <recommendedName>
        <fullName evidence="4">WHIM1 domain-containing protein</fullName>
    </recommendedName>
</protein>
<feature type="domain" description="WHIM1" evidence="4">
    <location>
        <begin position="144"/>
        <end position="181"/>
    </location>
</feature>
<dbReference type="GO" id="GO:0006355">
    <property type="term" value="P:regulation of DNA-templated transcription"/>
    <property type="evidence" value="ECO:0007669"/>
    <property type="project" value="InterPro"/>
</dbReference>
<gene>
    <name evidence="5" type="ORF">RMAR0315_LOCUS673</name>
</gene>
<keyword evidence="2" id="KW-0539">Nucleus</keyword>
<sequence length="551" mass="61364">MLISDYLEKKQDPVENNDEKAEVEVVKKRNITKRPEKKPVHPVLNELRCFVETSEVEHFLMTFPKALGLGAGGIDLVALENFLAQPEEYAQNRSLLDDVIIALLAPESRRSAKEWRRSVLRKATEKKEYFDNAVFEGSEGRPVCVLEDTPFNELPVRQKILILKGLCDLATDDNEAIREAIKVHIKESTLEEGLVRLKPCWRTSHNRPYYFLDNGSPSCTSCRIFSVGKAGNTIRVESSDMEELTELLDRTVDGADKRAAKHARKLRERKLEPLLVKVQQAERRKQREEKREVMRLEAIARWTNSERPRRSAAKVASYAEFDLREKNSRFEASPERKRLRRGLRGDTDSQGSDPDEAEDEASSGESPEDVRVENGRSANASGSVENESSDSVETKQLESGSVGTIAPRTGQDIAVRKKAENKSNFSSLSESDESEVDSSDEEDGSEYNGSSGVESEDDHLSVSLVPEEDSCLRATGDESAHDNSSQPSTTKKSRTKSRGTRAVLLARRVQNPAAPNKAPTPSQAHNPGTAVDRLPATCLDSFKCGRTAPNV</sequence>
<organism evidence="5">
    <name type="scientific">Rhodosorus marinus</name>
    <dbReference type="NCBI Taxonomy" id="101924"/>
    <lineage>
        <taxon>Eukaryota</taxon>
        <taxon>Rhodophyta</taxon>
        <taxon>Stylonematophyceae</taxon>
        <taxon>Stylonematales</taxon>
        <taxon>Stylonemataceae</taxon>
        <taxon>Rhodosorus</taxon>
    </lineage>
</organism>
<dbReference type="AlphaFoldDB" id="A0A7S0BED2"/>
<dbReference type="PANTHER" id="PTHR14296:SF3">
    <property type="entry name" value="DIKAR, ISOFORM F"/>
    <property type="match status" value="1"/>
</dbReference>
<accession>A0A7S0BED2</accession>
<evidence type="ECO:0000256" key="2">
    <source>
        <dbReference type="ARBA" id="ARBA00023242"/>
    </source>
</evidence>
<evidence type="ECO:0000313" key="5">
    <source>
        <dbReference type="EMBL" id="CAD8390698.1"/>
    </source>
</evidence>
<comment type="subcellular location">
    <subcellularLocation>
        <location evidence="1">Nucleus</location>
    </subcellularLocation>
</comment>
<dbReference type="InterPro" id="IPR028938">
    <property type="entry name" value="Rsf1-like"/>
</dbReference>
<feature type="compositionally biased region" description="Acidic residues" evidence="3">
    <location>
        <begin position="430"/>
        <end position="445"/>
    </location>
</feature>
<proteinExistence type="predicted"/>
<reference evidence="5" key="1">
    <citation type="submission" date="2021-01" db="EMBL/GenBank/DDBJ databases">
        <authorList>
            <person name="Corre E."/>
            <person name="Pelletier E."/>
            <person name="Niang G."/>
            <person name="Scheremetjew M."/>
            <person name="Finn R."/>
            <person name="Kale V."/>
            <person name="Holt S."/>
            <person name="Cochrane G."/>
            <person name="Meng A."/>
            <person name="Brown T."/>
            <person name="Cohen L."/>
        </authorList>
    </citation>
    <scope>NUCLEOTIDE SEQUENCE</scope>
    <source>
        <strain evidence="5">UTEX LB 2760</strain>
    </source>
</reference>
<dbReference type="GO" id="GO:0031213">
    <property type="term" value="C:RSF complex"/>
    <property type="evidence" value="ECO:0007669"/>
    <property type="project" value="InterPro"/>
</dbReference>
<dbReference type="InterPro" id="IPR028942">
    <property type="entry name" value="WHIM1_dom"/>
</dbReference>
<dbReference type="Pfam" id="PF15612">
    <property type="entry name" value="WHIM1"/>
    <property type="match status" value="1"/>
</dbReference>
<feature type="compositionally biased region" description="Acidic residues" evidence="3">
    <location>
        <begin position="353"/>
        <end position="362"/>
    </location>
</feature>